<organism evidence="15 16">
    <name type="scientific">Flammeovirga agarivorans</name>
    <dbReference type="NCBI Taxonomy" id="2726742"/>
    <lineage>
        <taxon>Bacteria</taxon>
        <taxon>Pseudomonadati</taxon>
        <taxon>Bacteroidota</taxon>
        <taxon>Cytophagia</taxon>
        <taxon>Cytophagales</taxon>
        <taxon>Flammeovirgaceae</taxon>
        <taxon>Flammeovirga</taxon>
    </lineage>
</organism>
<keyword evidence="5" id="KW-0732">Signal</keyword>
<dbReference type="InterPro" id="IPR039426">
    <property type="entry name" value="TonB-dep_rcpt-like"/>
</dbReference>
<keyword evidence="2 10" id="KW-0813">Transport</keyword>
<keyword evidence="7 10" id="KW-0472">Membrane</keyword>
<feature type="domain" description="TonB-dependent receptor-like beta-barrel" evidence="13">
    <location>
        <begin position="374"/>
        <end position="766"/>
    </location>
</feature>
<dbReference type="GO" id="GO:0015344">
    <property type="term" value="F:siderophore uptake transmembrane transporter activity"/>
    <property type="evidence" value="ECO:0007669"/>
    <property type="project" value="TreeGrafter"/>
</dbReference>
<dbReference type="InterPro" id="IPR023997">
    <property type="entry name" value="TonB-dep_OMP_SusC/RagA_CS"/>
</dbReference>
<evidence type="ECO:0000256" key="5">
    <source>
        <dbReference type="ARBA" id="ARBA00022729"/>
    </source>
</evidence>
<dbReference type="PROSITE" id="PS52016">
    <property type="entry name" value="TONB_DEPENDENT_REC_3"/>
    <property type="match status" value="1"/>
</dbReference>
<keyword evidence="9 10" id="KW-0998">Cell outer membrane</keyword>
<dbReference type="PANTHER" id="PTHR30069:SF29">
    <property type="entry name" value="HEMOGLOBIN AND HEMOGLOBIN-HAPTOGLOBIN-BINDING PROTEIN 1-RELATED"/>
    <property type="match status" value="1"/>
</dbReference>
<evidence type="ECO:0000256" key="6">
    <source>
        <dbReference type="ARBA" id="ARBA00023077"/>
    </source>
</evidence>
<evidence type="ECO:0000256" key="12">
    <source>
        <dbReference type="SAM" id="MobiDB-lite"/>
    </source>
</evidence>
<dbReference type="AlphaFoldDB" id="A0A7X8XX74"/>
<dbReference type="InterPro" id="IPR012910">
    <property type="entry name" value="Plug_dom"/>
</dbReference>
<dbReference type="GO" id="GO:0044718">
    <property type="term" value="P:siderophore transmembrane transport"/>
    <property type="evidence" value="ECO:0007669"/>
    <property type="project" value="TreeGrafter"/>
</dbReference>
<evidence type="ECO:0000259" key="14">
    <source>
        <dbReference type="Pfam" id="PF07715"/>
    </source>
</evidence>
<keyword evidence="4 10" id="KW-0812">Transmembrane</keyword>
<dbReference type="Pfam" id="PF07715">
    <property type="entry name" value="Plug"/>
    <property type="match status" value="1"/>
</dbReference>
<feature type="domain" description="TonB-dependent receptor plug" evidence="14">
    <location>
        <begin position="103"/>
        <end position="227"/>
    </location>
</feature>
<dbReference type="PANTHER" id="PTHR30069">
    <property type="entry name" value="TONB-DEPENDENT OUTER MEMBRANE RECEPTOR"/>
    <property type="match status" value="1"/>
</dbReference>
<dbReference type="InterPro" id="IPR036942">
    <property type="entry name" value="Beta-barrel_TonB_sf"/>
</dbReference>
<dbReference type="Gene3D" id="2.170.130.10">
    <property type="entry name" value="TonB-dependent receptor, plug domain"/>
    <property type="match status" value="1"/>
</dbReference>
<sequence>MANTIHAQDRVVKGTVTENGSSEPLPGVNVLVKGTTTGTTTDFNGAFSLSVADGTTLVFSYVGYLSQEIVVGNQSEFSVSLEVDAEQLEEVVVTALGVERSAESLTYSTQSVSSEDLITAKDPNVMNSLSGRVAGLQLSRSGSGAGGSVKINLRGNRSAKGDSSPLYVIDGVPMAGQGATQPGEIENPGRDGGDGISNINPEDIESINILKGAAASVLYGSQAANGVIMITTKKGRPGYSNLTYSSNFTAEQAYMYPEMQSKYDAEGNAINHNAHTADDFYKTGTTWVNSLSYTQGGEKSQFYASYANTTANGVMPTNTFNKNNFSFNATTKGLNDKLEMRVSANYINQKGINRPTAGAYMNPIYSSYLSSRSISNDELTNNYQTWNSDRKIYEQNYPATVKSEIGNENPYWLLNKAQTEDIRNRFMLSGSAKYNFNEFLSLQGRANIDATQDVWERKAHATTNPINISADPITGLSYGGYFRDDFSNTMIYADAILNFNKQFNDFNVTALLGSSIRDEENTLQRVTSDKRSIRYTNIFTVSALPEGMVPTETYLQRQVQSVFASATLGWRDMLYLDVAGRNDWSSTLPSNNNSYFYPSVGLTAVLNKMMDLPDVISLAKVRGNYTVLGNDAQPGVTTLQHEVDFNGNLKFADTEPAANLKPELSTSIEFGAELELFNGLLYMDANFYKTNTVNQLFRVANPTGSSGFQYSYVNAGDVENRGFELSISAMPVSQGDLTWSTTFNFARNVNEIKELYTRADGTEAEFDIVTNGGNINYMQVLRKGGAIGEIWTADFARDEDGNMIIGDDGLPSSGSLDPESAKKSNSNPNLIAGWTNTLKYKGFTLNMVIDGKFGGQVLSLTNSYMDAEGTSIEFANAVENTGTVTVEGNQFDPLGYLQATAGRSNVTSQYLYDQTNVRLRELSIGYTFDKVGPLSDVTLSAIGRNLFFFYNAAPFDPDVVMSTGAGVQGLNFFGLPTTRSVGLNLRVNF</sequence>
<dbReference type="InterPro" id="IPR000531">
    <property type="entry name" value="Beta-barrel_TonB"/>
</dbReference>
<reference evidence="15 16" key="1">
    <citation type="submission" date="2020-04" db="EMBL/GenBank/DDBJ databases">
        <title>Flammeovirga sp. SR4, a novel species isolated from seawater.</title>
        <authorList>
            <person name="Wang X."/>
        </authorList>
    </citation>
    <scope>NUCLEOTIDE SEQUENCE [LARGE SCALE GENOMIC DNA]</scope>
    <source>
        <strain evidence="15 16">SR4</strain>
    </source>
</reference>
<dbReference type="InterPro" id="IPR008969">
    <property type="entry name" value="CarboxyPept-like_regulatory"/>
</dbReference>
<dbReference type="Proteomes" id="UP000585050">
    <property type="component" value="Unassembled WGS sequence"/>
</dbReference>
<evidence type="ECO:0000256" key="8">
    <source>
        <dbReference type="ARBA" id="ARBA00023170"/>
    </source>
</evidence>
<dbReference type="InterPro" id="IPR037066">
    <property type="entry name" value="Plug_dom_sf"/>
</dbReference>
<comment type="similarity">
    <text evidence="10 11">Belongs to the TonB-dependent receptor family.</text>
</comment>
<dbReference type="FunFam" id="2.60.40.1120:FF:000003">
    <property type="entry name" value="Outer membrane protein Omp121"/>
    <property type="match status" value="1"/>
</dbReference>
<evidence type="ECO:0000256" key="2">
    <source>
        <dbReference type="ARBA" id="ARBA00022448"/>
    </source>
</evidence>
<feature type="region of interest" description="Disordered" evidence="12">
    <location>
        <begin position="1"/>
        <end position="20"/>
    </location>
</feature>
<comment type="caution">
    <text evidence="15">The sequence shown here is derived from an EMBL/GenBank/DDBJ whole genome shotgun (WGS) entry which is preliminary data.</text>
</comment>
<evidence type="ECO:0000256" key="4">
    <source>
        <dbReference type="ARBA" id="ARBA00022692"/>
    </source>
</evidence>
<dbReference type="NCBIfam" id="TIGR04057">
    <property type="entry name" value="SusC_RagA_signa"/>
    <property type="match status" value="1"/>
</dbReference>
<keyword evidence="3 10" id="KW-1134">Transmembrane beta strand</keyword>
<accession>A0A7X8XX74</accession>
<evidence type="ECO:0000256" key="1">
    <source>
        <dbReference type="ARBA" id="ARBA00004571"/>
    </source>
</evidence>
<evidence type="ECO:0000313" key="16">
    <source>
        <dbReference type="Proteomes" id="UP000585050"/>
    </source>
</evidence>
<evidence type="ECO:0000259" key="13">
    <source>
        <dbReference type="Pfam" id="PF00593"/>
    </source>
</evidence>
<dbReference type="SUPFAM" id="SSF49464">
    <property type="entry name" value="Carboxypeptidase regulatory domain-like"/>
    <property type="match status" value="1"/>
</dbReference>
<dbReference type="SUPFAM" id="SSF56935">
    <property type="entry name" value="Porins"/>
    <property type="match status" value="1"/>
</dbReference>
<keyword evidence="16" id="KW-1185">Reference proteome</keyword>
<dbReference type="GO" id="GO:0009279">
    <property type="term" value="C:cell outer membrane"/>
    <property type="evidence" value="ECO:0007669"/>
    <property type="project" value="UniProtKB-SubCell"/>
</dbReference>
<evidence type="ECO:0000256" key="9">
    <source>
        <dbReference type="ARBA" id="ARBA00023237"/>
    </source>
</evidence>
<proteinExistence type="inferred from homology"/>
<evidence type="ECO:0000256" key="10">
    <source>
        <dbReference type="PROSITE-ProRule" id="PRU01360"/>
    </source>
</evidence>
<protein>
    <submittedName>
        <fullName evidence="15">TonB-dependent receptor</fullName>
    </submittedName>
</protein>
<dbReference type="EMBL" id="JABAIL010000005">
    <property type="protein sequence ID" value="NLR92959.1"/>
    <property type="molecule type" value="Genomic_DNA"/>
</dbReference>
<keyword evidence="8 15" id="KW-0675">Receptor</keyword>
<feature type="region of interest" description="Disordered" evidence="12">
    <location>
        <begin position="806"/>
        <end position="828"/>
    </location>
</feature>
<evidence type="ECO:0000313" key="15">
    <source>
        <dbReference type="EMBL" id="NLR92959.1"/>
    </source>
</evidence>
<comment type="subcellular location">
    <subcellularLocation>
        <location evidence="1 10">Cell outer membrane</location>
        <topology evidence="1 10">Multi-pass membrane protein</topology>
    </subcellularLocation>
</comment>
<dbReference type="Gene3D" id="2.40.170.20">
    <property type="entry name" value="TonB-dependent receptor, beta-barrel domain"/>
    <property type="match status" value="1"/>
</dbReference>
<evidence type="ECO:0000256" key="11">
    <source>
        <dbReference type="RuleBase" id="RU003357"/>
    </source>
</evidence>
<keyword evidence="6 11" id="KW-0798">TonB box</keyword>
<evidence type="ECO:0000256" key="7">
    <source>
        <dbReference type="ARBA" id="ARBA00023136"/>
    </source>
</evidence>
<dbReference type="Gene3D" id="2.60.40.1120">
    <property type="entry name" value="Carboxypeptidase-like, regulatory domain"/>
    <property type="match status" value="1"/>
</dbReference>
<gene>
    <name evidence="15" type="ORF">HGP29_17235</name>
</gene>
<dbReference type="Pfam" id="PF13715">
    <property type="entry name" value="CarbopepD_reg_2"/>
    <property type="match status" value="1"/>
</dbReference>
<name>A0A7X8XX74_9BACT</name>
<dbReference type="Pfam" id="PF00593">
    <property type="entry name" value="TonB_dep_Rec_b-barrel"/>
    <property type="match status" value="1"/>
</dbReference>
<evidence type="ECO:0000256" key="3">
    <source>
        <dbReference type="ARBA" id="ARBA00022452"/>
    </source>
</evidence>